<gene>
    <name evidence="3" type="ORF">BP6252_09649</name>
</gene>
<name>A0A3D8QWV1_9HELO</name>
<dbReference type="Proteomes" id="UP000256645">
    <property type="component" value="Unassembled WGS sequence"/>
</dbReference>
<keyword evidence="4" id="KW-1185">Reference proteome</keyword>
<evidence type="ECO:0000313" key="4">
    <source>
        <dbReference type="Proteomes" id="UP000256645"/>
    </source>
</evidence>
<keyword evidence="2" id="KW-0472">Membrane</keyword>
<dbReference type="InterPro" id="IPR021765">
    <property type="entry name" value="UstYa-like"/>
</dbReference>
<comment type="caution">
    <text evidence="3">The sequence shown here is derived from an EMBL/GenBank/DDBJ whole genome shotgun (WGS) entry which is preliminary data.</text>
</comment>
<keyword evidence="2" id="KW-1133">Transmembrane helix</keyword>
<keyword evidence="2" id="KW-0812">Transmembrane</keyword>
<proteinExistence type="inferred from homology"/>
<dbReference type="Pfam" id="PF11807">
    <property type="entry name" value="UstYa"/>
    <property type="match status" value="1"/>
</dbReference>
<feature type="transmembrane region" description="Helical" evidence="2">
    <location>
        <begin position="48"/>
        <end position="66"/>
    </location>
</feature>
<evidence type="ECO:0000313" key="3">
    <source>
        <dbReference type="EMBL" id="RDW66014.1"/>
    </source>
</evidence>
<dbReference type="AlphaFoldDB" id="A0A3D8QWV1"/>
<sequence length="128" mass="14765">MSKESSLETEHHFSSQHRLLESFPETDHVDKSPEHHEGLPRHFQKWKAFALGSMGLFLLSLILNISQAYRSIRHSRQIPYVYSPAEDAVEHHVVVFQSGFQNDRTPYTGPPSDAVDAAWDDLYNRKSF</sequence>
<evidence type="ECO:0000256" key="2">
    <source>
        <dbReference type="SAM" id="Phobius"/>
    </source>
</evidence>
<dbReference type="GO" id="GO:0043386">
    <property type="term" value="P:mycotoxin biosynthetic process"/>
    <property type="evidence" value="ECO:0007669"/>
    <property type="project" value="InterPro"/>
</dbReference>
<reference evidence="3 4" key="1">
    <citation type="journal article" date="2018" name="IMA Fungus">
        <title>IMA Genome-F 9: Draft genome sequence of Annulohypoxylon stygium, Aspergillus mulundensis, Berkeleyomyces basicola (syn. Thielaviopsis basicola), Ceratocystis smalleyi, two Cercospora beticola strains, Coleophoma cylindrospora, Fusarium fracticaudum, Phialophora cf. hyalina, and Morchella septimelata.</title>
        <authorList>
            <person name="Wingfield B.D."/>
            <person name="Bills G.F."/>
            <person name="Dong Y."/>
            <person name="Huang W."/>
            <person name="Nel W.J."/>
            <person name="Swalarsk-Parry B.S."/>
            <person name="Vaghefi N."/>
            <person name="Wilken P.M."/>
            <person name="An Z."/>
            <person name="de Beer Z.W."/>
            <person name="De Vos L."/>
            <person name="Chen L."/>
            <person name="Duong T.A."/>
            <person name="Gao Y."/>
            <person name="Hammerbacher A."/>
            <person name="Kikkert J.R."/>
            <person name="Li Y."/>
            <person name="Li H."/>
            <person name="Li K."/>
            <person name="Li Q."/>
            <person name="Liu X."/>
            <person name="Ma X."/>
            <person name="Naidoo K."/>
            <person name="Pethybridge S.J."/>
            <person name="Sun J."/>
            <person name="Steenkamp E.T."/>
            <person name="van der Nest M.A."/>
            <person name="van Wyk S."/>
            <person name="Wingfield M.J."/>
            <person name="Xiong C."/>
            <person name="Yue Q."/>
            <person name="Zhang X."/>
        </authorList>
    </citation>
    <scope>NUCLEOTIDE SEQUENCE [LARGE SCALE GENOMIC DNA]</scope>
    <source>
        <strain evidence="3 4">BP6252</strain>
    </source>
</reference>
<accession>A0A3D8QWV1</accession>
<evidence type="ECO:0000256" key="1">
    <source>
        <dbReference type="ARBA" id="ARBA00035112"/>
    </source>
</evidence>
<dbReference type="OrthoDB" id="3687641at2759"/>
<dbReference type="EMBL" id="PDLM01000011">
    <property type="protein sequence ID" value="RDW66014.1"/>
    <property type="molecule type" value="Genomic_DNA"/>
</dbReference>
<protein>
    <submittedName>
        <fullName evidence="3">Uncharacterized protein</fullName>
    </submittedName>
</protein>
<organism evidence="3 4">
    <name type="scientific">Coleophoma cylindrospora</name>
    <dbReference type="NCBI Taxonomy" id="1849047"/>
    <lineage>
        <taxon>Eukaryota</taxon>
        <taxon>Fungi</taxon>
        <taxon>Dikarya</taxon>
        <taxon>Ascomycota</taxon>
        <taxon>Pezizomycotina</taxon>
        <taxon>Leotiomycetes</taxon>
        <taxon>Helotiales</taxon>
        <taxon>Dermateaceae</taxon>
        <taxon>Coleophoma</taxon>
    </lineage>
</organism>
<comment type="similarity">
    <text evidence="1">Belongs to the ustYa family.</text>
</comment>